<dbReference type="GO" id="GO:0007165">
    <property type="term" value="P:signal transduction"/>
    <property type="evidence" value="ECO:0007669"/>
    <property type="project" value="UniProtKB-KW"/>
</dbReference>
<feature type="chain" id="PRO_5024955923" evidence="10">
    <location>
        <begin position="18"/>
        <end position="97"/>
    </location>
</feature>
<dbReference type="GO" id="GO:0004984">
    <property type="term" value="F:olfactory receptor activity"/>
    <property type="evidence" value="ECO:0007669"/>
    <property type="project" value="InterPro"/>
</dbReference>
<dbReference type="PANTHER" id="PTHR21137:SF35">
    <property type="entry name" value="ODORANT RECEPTOR 19A-RELATED"/>
    <property type="match status" value="1"/>
</dbReference>
<evidence type="ECO:0000256" key="5">
    <source>
        <dbReference type="ARBA" id="ARBA00022725"/>
    </source>
</evidence>
<name>A0A653BF65_CALMS</name>
<accession>A0A653BF65</accession>
<keyword evidence="10" id="KW-0732">Signal</keyword>
<keyword evidence="5" id="KW-0552">Olfaction</keyword>
<dbReference type="InterPro" id="IPR004117">
    <property type="entry name" value="7tm6_olfct_rcpt"/>
</dbReference>
<comment type="subcellular location">
    <subcellularLocation>
        <location evidence="1">Cell membrane</location>
        <topology evidence="1">Multi-pass membrane protein</topology>
    </subcellularLocation>
</comment>
<dbReference type="PANTHER" id="PTHR21137">
    <property type="entry name" value="ODORANT RECEPTOR"/>
    <property type="match status" value="1"/>
</dbReference>
<keyword evidence="4" id="KW-0812">Transmembrane</keyword>
<evidence type="ECO:0000256" key="1">
    <source>
        <dbReference type="ARBA" id="ARBA00004651"/>
    </source>
</evidence>
<keyword evidence="9" id="KW-0807">Transducer</keyword>
<dbReference type="GO" id="GO:0005549">
    <property type="term" value="F:odorant binding"/>
    <property type="evidence" value="ECO:0007669"/>
    <property type="project" value="InterPro"/>
</dbReference>
<evidence type="ECO:0000256" key="4">
    <source>
        <dbReference type="ARBA" id="ARBA00022692"/>
    </source>
</evidence>
<evidence type="ECO:0000256" key="9">
    <source>
        <dbReference type="ARBA" id="ARBA00023224"/>
    </source>
</evidence>
<organism evidence="11 12">
    <name type="scientific">Callosobruchus maculatus</name>
    <name type="common">Southern cowpea weevil</name>
    <name type="synonym">Pulse bruchid</name>
    <dbReference type="NCBI Taxonomy" id="64391"/>
    <lineage>
        <taxon>Eukaryota</taxon>
        <taxon>Metazoa</taxon>
        <taxon>Ecdysozoa</taxon>
        <taxon>Arthropoda</taxon>
        <taxon>Hexapoda</taxon>
        <taxon>Insecta</taxon>
        <taxon>Pterygota</taxon>
        <taxon>Neoptera</taxon>
        <taxon>Endopterygota</taxon>
        <taxon>Coleoptera</taxon>
        <taxon>Polyphaga</taxon>
        <taxon>Cucujiformia</taxon>
        <taxon>Chrysomeloidea</taxon>
        <taxon>Chrysomelidae</taxon>
        <taxon>Bruchinae</taxon>
        <taxon>Bruchini</taxon>
        <taxon>Callosobruchus</taxon>
    </lineage>
</organism>
<evidence type="ECO:0000256" key="8">
    <source>
        <dbReference type="ARBA" id="ARBA00023170"/>
    </source>
</evidence>
<evidence type="ECO:0000256" key="3">
    <source>
        <dbReference type="ARBA" id="ARBA00022606"/>
    </source>
</evidence>
<evidence type="ECO:0000313" key="11">
    <source>
        <dbReference type="EMBL" id="VEN33635.1"/>
    </source>
</evidence>
<keyword evidence="2" id="KW-1003">Cell membrane</keyword>
<dbReference type="GO" id="GO:0005886">
    <property type="term" value="C:plasma membrane"/>
    <property type="evidence" value="ECO:0007669"/>
    <property type="project" value="UniProtKB-SubCell"/>
</dbReference>
<dbReference type="Pfam" id="PF02949">
    <property type="entry name" value="7tm_6"/>
    <property type="match status" value="1"/>
</dbReference>
<feature type="signal peptide" evidence="10">
    <location>
        <begin position="1"/>
        <end position="17"/>
    </location>
</feature>
<keyword evidence="8" id="KW-0675">Receptor</keyword>
<keyword evidence="3" id="KW-0716">Sensory transduction</keyword>
<protein>
    <submittedName>
        <fullName evidence="11">Uncharacterized protein</fullName>
    </submittedName>
</protein>
<evidence type="ECO:0000313" key="12">
    <source>
        <dbReference type="Proteomes" id="UP000410492"/>
    </source>
</evidence>
<reference evidence="11 12" key="1">
    <citation type="submission" date="2019-01" db="EMBL/GenBank/DDBJ databases">
        <authorList>
            <person name="Sayadi A."/>
        </authorList>
    </citation>
    <scope>NUCLEOTIDE SEQUENCE [LARGE SCALE GENOMIC DNA]</scope>
</reference>
<keyword evidence="6" id="KW-1133">Transmembrane helix</keyword>
<proteinExistence type="predicted"/>
<dbReference type="Proteomes" id="UP000410492">
    <property type="component" value="Unassembled WGS sequence"/>
</dbReference>
<keyword evidence="7" id="KW-0472">Membrane</keyword>
<sequence length="97" mass="11003">MVCALTTEFLFLYGVPAQTLMDEAAEVGNSAFYHTEWYLPHIVPIRKSLIMIINRSQKAVCLSASGFIDINRQTVVSMVKTAYSFYTFLQTVQEEDV</sequence>
<evidence type="ECO:0000256" key="6">
    <source>
        <dbReference type="ARBA" id="ARBA00022989"/>
    </source>
</evidence>
<keyword evidence="12" id="KW-1185">Reference proteome</keyword>
<gene>
    <name evidence="11" type="ORF">CALMAC_LOCUS120</name>
</gene>
<evidence type="ECO:0000256" key="2">
    <source>
        <dbReference type="ARBA" id="ARBA00022475"/>
    </source>
</evidence>
<dbReference type="EMBL" id="CAACVG010000155">
    <property type="protein sequence ID" value="VEN33635.1"/>
    <property type="molecule type" value="Genomic_DNA"/>
</dbReference>
<dbReference type="AlphaFoldDB" id="A0A653BF65"/>
<evidence type="ECO:0000256" key="7">
    <source>
        <dbReference type="ARBA" id="ARBA00023136"/>
    </source>
</evidence>
<evidence type="ECO:0000256" key="10">
    <source>
        <dbReference type="SAM" id="SignalP"/>
    </source>
</evidence>
<dbReference type="OrthoDB" id="6696021at2759"/>